<sequence>MKVLFWPAVPAPVVPITQGVSKQLLPIYDKR</sequence>
<proteinExistence type="predicted"/>
<evidence type="ECO:0000313" key="1">
    <source>
        <dbReference type="EMBL" id="VTN10224.1"/>
    </source>
</evidence>
<gene>
    <name evidence="1" type="ORF">NCTC9185_02141</name>
</gene>
<protein>
    <submittedName>
        <fullName evidence="1">Uncharacterized protein</fullName>
    </submittedName>
</protein>
<reference evidence="1 2" key="1">
    <citation type="submission" date="2019-04" db="EMBL/GenBank/DDBJ databases">
        <authorList>
            <consortium name="Pathogen Informatics"/>
        </authorList>
    </citation>
    <scope>NUCLEOTIDE SEQUENCE [LARGE SCALE GENOMIC DNA]</scope>
    <source>
        <strain evidence="1 2">NCTC9185</strain>
    </source>
</reference>
<dbReference type="Proteomes" id="UP000339249">
    <property type="component" value="Unassembled WGS sequence"/>
</dbReference>
<dbReference type="AlphaFoldDB" id="A0A4V6J1I0"/>
<dbReference type="EMBL" id="CABDVU010000001">
    <property type="protein sequence ID" value="VTN10224.1"/>
    <property type="molecule type" value="Genomic_DNA"/>
</dbReference>
<name>A0A4V6J1I0_RAOTE</name>
<evidence type="ECO:0000313" key="2">
    <source>
        <dbReference type="Proteomes" id="UP000339249"/>
    </source>
</evidence>
<organism evidence="1 2">
    <name type="scientific">Raoultella terrigena</name>
    <name type="common">Klebsiella terrigena</name>
    <dbReference type="NCBI Taxonomy" id="577"/>
    <lineage>
        <taxon>Bacteria</taxon>
        <taxon>Pseudomonadati</taxon>
        <taxon>Pseudomonadota</taxon>
        <taxon>Gammaproteobacteria</taxon>
        <taxon>Enterobacterales</taxon>
        <taxon>Enterobacteriaceae</taxon>
        <taxon>Klebsiella/Raoultella group</taxon>
        <taxon>Raoultella</taxon>
    </lineage>
</organism>
<accession>A0A4V6J1I0</accession>